<dbReference type="AlphaFoldDB" id="A0A0R3TFQ3"/>
<proteinExistence type="predicted"/>
<dbReference type="WBParaSite" id="HNAJ_0000589401-mRNA-1">
    <property type="protein sequence ID" value="HNAJ_0000589401-mRNA-1"/>
    <property type="gene ID" value="HNAJ_0000589401"/>
</dbReference>
<organism evidence="1">
    <name type="scientific">Rodentolepis nana</name>
    <name type="common">Dwarf tapeworm</name>
    <name type="synonym">Hymenolepis nana</name>
    <dbReference type="NCBI Taxonomy" id="102285"/>
    <lineage>
        <taxon>Eukaryota</taxon>
        <taxon>Metazoa</taxon>
        <taxon>Spiralia</taxon>
        <taxon>Lophotrochozoa</taxon>
        <taxon>Platyhelminthes</taxon>
        <taxon>Cestoda</taxon>
        <taxon>Eucestoda</taxon>
        <taxon>Cyclophyllidea</taxon>
        <taxon>Hymenolepididae</taxon>
        <taxon>Rodentolepis</taxon>
    </lineage>
</organism>
<name>A0A0R3TFQ3_RODNA</name>
<reference evidence="1" key="1">
    <citation type="submission" date="2017-02" db="UniProtKB">
        <authorList>
            <consortium name="WormBaseParasite"/>
        </authorList>
    </citation>
    <scope>IDENTIFICATION</scope>
</reference>
<evidence type="ECO:0000313" key="1">
    <source>
        <dbReference type="WBParaSite" id="HNAJ_0000589401-mRNA-1"/>
    </source>
</evidence>
<sequence length="112" mass="12447">LLPFSSISGEMLGCFFVETSGLAGDIDLSIASLTPIRLLESSQESGGRSRPGCCLLLPLPPKRWRRRRRLLTLLTPPPPPLISRRRRLKADKEAGVGEAILEEESRKEVKRV</sequence>
<protein>
    <submittedName>
        <fullName evidence="1">Uncharacterized protein</fullName>
    </submittedName>
</protein>
<accession>A0A0R3TFQ3</accession>